<evidence type="ECO:0000256" key="1">
    <source>
        <dbReference type="SAM" id="Phobius"/>
    </source>
</evidence>
<keyword evidence="3" id="KW-1185">Reference proteome</keyword>
<feature type="transmembrane region" description="Helical" evidence="1">
    <location>
        <begin position="156"/>
        <end position="175"/>
    </location>
</feature>
<feature type="transmembrane region" description="Helical" evidence="1">
    <location>
        <begin position="106"/>
        <end position="123"/>
    </location>
</feature>
<evidence type="ECO:0008006" key="4">
    <source>
        <dbReference type="Google" id="ProtNLM"/>
    </source>
</evidence>
<evidence type="ECO:0000313" key="2">
    <source>
        <dbReference type="EMBL" id="PXA03170.1"/>
    </source>
</evidence>
<protein>
    <recommendedName>
        <fullName evidence="4">Prenyltransferase</fullName>
    </recommendedName>
</protein>
<keyword evidence="1" id="KW-0472">Membrane</keyword>
<proteinExistence type="predicted"/>
<dbReference type="AlphaFoldDB" id="A0A317ZDL9"/>
<organism evidence="2 3">
    <name type="scientific">Coraliomargarita sinensis</name>
    <dbReference type="NCBI Taxonomy" id="2174842"/>
    <lineage>
        <taxon>Bacteria</taxon>
        <taxon>Pseudomonadati</taxon>
        <taxon>Verrucomicrobiota</taxon>
        <taxon>Opitutia</taxon>
        <taxon>Puniceicoccales</taxon>
        <taxon>Coraliomargaritaceae</taxon>
        <taxon>Coraliomargarita</taxon>
    </lineage>
</organism>
<feature type="transmembrane region" description="Helical" evidence="1">
    <location>
        <begin position="239"/>
        <end position="263"/>
    </location>
</feature>
<dbReference type="EMBL" id="QHJQ01000011">
    <property type="protein sequence ID" value="PXA03170.1"/>
    <property type="molecule type" value="Genomic_DNA"/>
</dbReference>
<reference evidence="2 3" key="1">
    <citation type="submission" date="2018-05" db="EMBL/GenBank/DDBJ databases">
        <title>Coraliomargarita sinensis sp. nov., isolated from a marine solar saltern.</title>
        <authorList>
            <person name="Zhou L.Y."/>
        </authorList>
    </citation>
    <scope>NUCLEOTIDE SEQUENCE [LARGE SCALE GENOMIC DNA]</scope>
    <source>
        <strain evidence="2 3">WN38</strain>
    </source>
</reference>
<dbReference type="InParanoid" id="A0A317ZDL9"/>
<dbReference type="OrthoDB" id="188122at2"/>
<gene>
    <name evidence="2" type="ORF">DDZ13_13175</name>
</gene>
<accession>A0A317ZDL9</accession>
<evidence type="ECO:0000313" key="3">
    <source>
        <dbReference type="Proteomes" id="UP000247099"/>
    </source>
</evidence>
<feature type="transmembrane region" description="Helical" evidence="1">
    <location>
        <begin position="82"/>
        <end position="100"/>
    </location>
</feature>
<keyword evidence="1" id="KW-1133">Transmembrane helix</keyword>
<name>A0A317ZDL9_9BACT</name>
<keyword evidence="1" id="KW-0812">Transmembrane</keyword>
<feature type="transmembrane region" description="Helical" evidence="1">
    <location>
        <begin position="196"/>
        <end position="219"/>
    </location>
</feature>
<sequence length="264" mass="29524">MTKIKCWQWPNLLAVDASVIAVAWLRVFAEEQNMGPGLGAYPVLALSVWLTYQSDRLFDAGPRQSSQLISARHRFAKRHYRVLWTVWGAVLVFNISLAFACLGQAQLFKGFILLLFCLTYTCLNHIYSKRFFPKELIVAAIFAGGSQVFLTETIQWASLLGFTLLCLINCLAISWKETSVDTRLKVQSISSILKPSWGFPLLASGIGVSFFSDCLTALLPSMLLLSLLQIKRKSFDQELFRVLCDSALLVGPLLYLFGSGVLVR</sequence>
<dbReference type="RefSeq" id="WP_110131926.1">
    <property type="nucleotide sequence ID" value="NZ_QHJQ01000011.1"/>
</dbReference>
<dbReference type="Proteomes" id="UP000247099">
    <property type="component" value="Unassembled WGS sequence"/>
</dbReference>
<comment type="caution">
    <text evidence="2">The sequence shown here is derived from an EMBL/GenBank/DDBJ whole genome shotgun (WGS) entry which is preliminary data.</text>
</comment>